<keyword evidence="2" id="KW-0539">Nucleus</keyword>
<gene>
    <name evidence="5" type="primary">zgc:113423</name>
</gene>
<feature type="compositionally biased region" description="Basic residues" evidence="3">
    <location>
        <begin position="200"/>
        <end position="210"/>
    </location>
</feature>
<comment type="subcellular location">
    <subcellularLocation>
        <location evidence="1">Nucleus</location>
    </subcellularLocation>
</comment>
<dbReference type="OrthoDB" id="8958408at2759"/>
<dbReference type="AlphaFoldDB" id="A0A8B9K9A2"/>
<dbReference type="InterPro" id="IPR018379">
    <property type="entry name" value="BEN_domain"/>
</dbReference>
<accession>A0A8B9K9A2</accession>
<organism evidence="5 6">
    <name type="scientific">Astyanax mexicanus</name>
    <name type="common">Blind cave fish</name>
    <name type="synonym">Astyanax fasciatus mexicanus</name>
    <dbReference type="NCBI Taxonomy" id="7994"/>
    <lineage>
        <taxon>Eukaryota</taxon>
        <taxon>Metazoa</taxon>
        <taxon>Chordata</taxon>
        <taxon>Craniata</taxon>
        <taxon>Vertebrata</taxon>
        <taxon>Euteleostomi</taxon>
        <taxon>Actinopterygii</taxon>
        <taxon>Neopterygii</taxon>
        <taxon>Teleostei</taxon>
        <taxon>Ostariophysi</taxon>
        <taxon>Characiformes</taxon>
        <taxon>Characoidei</taxon>
        <taxon>Acestrorhamphidae</taxon>
        <taxon>Acestrorhamphinae</taxon>
        <taxon>Astyanax</taxon>
    </lineage>
</organism>
<dbReference type="Pfam" id="PF10523">
    <property type="entry name" value="BEN"/>
    <property type="match status" value="2"/>
</dbReference>
<dbReference type="SMART" id="SM01025">
    <property type="entry name" value="BEN"/>
    <property type="match status" value="2"/>
</dbReference>
<name>A0A8B9K9A2_ASTMX</name>
<proteinExistence type="predicted"/>
<dbReference type="PANTHER" id="PTHR47305">
    <property type="entry name" value="BEN DOMAIN-CONTAINING PROTEIN 2"/>
    <property type="match status" value="1"/>
</dbReference>
<dbReference type="Proteomes" id="UP000694621">
    <property type="component" value="Unplaced"/>
</dbReference>
<evidence type="ECO:0000313" key="6">
    <source>
        <dbReference type="Proteomes" id="UP000694621"/>
    </source>
</evidence>
<dbReference type="Ensembl" id="ENSAMXT00005036424.1">
    <property type="protein sequence ID" value="ENSAMXP00005033340.1"/>
    <property type="gene ID" value="ENSAMXG00005016195.1"/>
</dbReference>
<dbReference type="RefSeq" id="XP_007234119.3">
    <property type="nucleotide sequence ID" value="XM_007234057.4"/>
</dbReference>
<dbReference type="GO" id="GO:0003677">
    <property type="term" value="F:DNA binding"/>
    <property type="evidence" value="ECO:0007669"/>
    <property type="project" value="InterPro"/>
</dbReference>
<feature type="region of interest" description="Disordered" evidence="3">
    <location>
        <begin position="359"/>
        <end position="380"/>
    </location>
</feature>
<evidence type="ECO:0000256" key="2">
    <source>
        <dbReference type="ARBA" id="ARBA00023242"/>
    </source>
</evidence>
<sequence>MSAHDNCESETEIKACSFNAEPAEGRSETRERGSESPAFGQRGSGSPSESMMSDVEDEARLEDITCVEMENDSPDEDEIVASTQVFGADPLRTLGEILAYCQVMYGAIQKLDEKFEVLQARVTNIQVDQSSQKVYSPNSIYSFHSQVNGEASSFPNLLQHSPSSPPPEDDTDSPSLLLIPENPTSPSLSANSPPCTVKKMFLKKRWKKPERSHTNSSAAKTPAEHAGSEKFVLPNSIIRKAGTMPRPTSAARFLLRNVFSHEELLHSNTKGDPARGLNKLDPAKISAIREWLQKKFPKHDLSEKGKDWRACVTVMNKGARYVRVMDKKRKPGPITDDQVKPDSPLTPMRTAEIDVELSDSDNDHTLQKQKVSKGKFRVEADRMSDNEDTLDPEAQVYLGCPDRQVKVPQFALYMAWQRPSAALAARYLIKFIFSDEILVKSNVYGNAEYGMEPLDHNRISALREHLCDRYPELKLNEDGQDWKSCVDAINSSIRKTRHKHKKLRR</sequence>
<feature type="domain" description="BEN" evidence="4">
    <location>
        <begin position="402"/>
        <end position="500"/>
    </location>
</feature>
<evidence type="ECO:0000313" key="5">
    <source>
        <dbReference type="Ensembl" id="ENSAMXP00005033340.1"/>
    </source>
</evidence>
<feature type="compositionally biased region" description="Basic and acidic residues" evidence="3">
    <location>
        <begin position="23"/>
        <end position="34"/>
    </location>
</feature>
<feature type="compositionally biased region" description="Basic and acidic residues" evidence="3">
    <location>
        <begin position="1"/>
        <end position="13"/>
    </location>
</feature>
<dbReference type="PROSITE" id="PS51457">
    <property type="entry name" value="BEN"/>
    <property type="match status" value="2"/>
</dbReference>
<feature type="region of interest" description="Disordered" evidence="3">
    <location>
        <begin position="1"/>
        <end position="56"/>
    </location>
</feature>
<evidence type="ECO:0000256" key="3">
    <source>
        <dbReference type="SAM" id="MobiDB-lite"/>
    </source>
</evidence>
<protein>
    <submittedName>
        <fullName evidence="5">Uncharacterized LOC103042425</fullName>
    </submittedName>
</protein>
<reference evidence="5" key="1">
    <citation type="submission" date="2025-08" db="UniProtKB">
        <authorList>
            <consortium name="Ensembl"/>
        </authorList>
    </citation>
    <scope>IDENTIFICATION</scope>
</reference>
<feature type="compositionally biased region" description="Polar residues" evidence="3">
    <location>
        <begin position="182"/>
        <end position="194"/>
    </location>
</feature>
<feature type="region of interest" description="Disordered" evidence="3">
    <location>
        <begin position="152"/>
        <end position="226"/>
    </location>
</feature>
<dbReference type="PANTHER" id="PTHR47305:SF1">
    <property type="entry name" value="BEN DOMAIN-CONTAINING PROTEIN"/>
    <property type="match status" value="1"/>
</dbReference>
<dbReference type="GeneID" id="103042425"/>
<feature type="domain" description="BEN" evidence="4">
    <location>
        <begin position="227"/>
        <end position="329"/>
    </location>
</feature>
<evidence type="ECO:0000256" key="1">
    <source>
        <dbReference type="ARBA" id="ARBA00004123"/>
    </source>
</evidence>
<dbReference type="GO" id="GO:0005634">
    <property type="term" value="C:nucleus"/>
    <property type="evidence" value="ECO:0007669"/>
    <property type="project" value="UniProtKB-SubCell"/>
</dbReference>
<dbReference type="KEGG" id="amex:103042425"/>
<evidence type="ECO:0000259" key="4">
    <source>
        <dbReference type="PROSITE" id="PS51457"/>
    </source>
</evidence>